<evidence type="ECO:0000313" key="1">
    <source>
        <dbReference type="EMBL" id="KAH6659267.1"/>
    </source>
</evidence>
<dbReference type="RefSeq" id="XP_045963398.1">
    <property type="nucleotide sequence ID" value="XM_046099068.1"/>
</dbReference>
<dbReference type="AlphaFoldDB" id="A0A9P9A2D3"/>
<evidence type="ECO:0000313" key="2">
    <source>
        <dbReference type="Proteomes" id="UP000758603"/>
    </source>
</evidence>
<organism evidence="1 2">
    <name type="scientific">Truncatella angustata</name>
    <dbReference type="NCBI Taxonomy" id="152316"/>
    <lineage>
        <taxon>Eukaryota</taxon>
        <taxon>Fungi</taxon>
        <taxon>Dikarya</taxon>
        <taxon>Ascomycota</taxon>
        <taxon>Pezizomycotina</taxon>
        <taxon>Sordariomycetes</taxon>
        <taxon>Xylariomycetidae</taxon>
        <taxon>Amphisphaeriales</taxon>
        <taxon>Sporocadaceae</taxon>
        <taxon>Truncatella</taxon>
    </lineage>
</organism>
<protein>
    <submittedName>
        <fullName evidence="1">Uncharacterized protein</fullName>
    </submittedName>
</protein>
<dbReference type="GeneID" id="70127960"/>
<comment type="caution">
    <text evidence="1">The sequence shown here is derived from an EMBL/GenBank/DDBJ whole genome shotgun (WGS) entry which is preliminary data.</text>
</comment>
<dbReference type="Proteomes" id="UP000758603">
    <property type="component" value="Unassembled WGS sequence"/>
</dbReference>
<name>A0A9P9A2D3_9PEZI</name>
<proteinExistence type="predicted"/>
<sequence length="213" mass="23468">MPGIPLRAIDAKFNSNILGSDVRFQEVRTAGVRSGPWESNATRTQQCEAKSQLRGRAKMKILQACQDVKELAQDGGWMPALMGRGSLSVCALRIRNPPPTPIATRYASPWYQRVIVNKENCFDWQAKLISSTVVRRTPRALVIRGSKVHIRLCVRSACHEIVRSACYLMPLARKKGLRRLGFKAGVACSAQEALIACRFALSSGSEHGCATTD</sequence>
<accession>A0A9P9A2D3</accession>
<keyword evidence="2" id="KW-1185">Reference proteome</keyword>
<dbReference type="EMBL" id="JAGPXC010000001">
    <property type="protein sequence ID" value="KAH6659267.1"/>
    <property type="molecule type" value="Genomic_DNA"/>
</dbReference>
<gene>
    <name evidence="1" type="ORF">BKA67DRAFT_529433</name>
</gene>
<reference evidence="1" key="1">
    <citation type="journal article" date="2021" name="Nat. Commun.">
        <title>Genetic determinants of endophytism in the Arabidopsis root mycobiome.</title>
        <authorList>
            <person name="Mesny F."/>
            <person name="Miyauchi S."/>
            <person name="Thiergart T."/>
            <person name="Pickel B."/>
            <person name="Atanasova L."/>
            <person name="Karlsson M."/>
            <person name="Huettel B."/>
            <person name="Barry K.W."/>
            <person name="Haridas S."/>
            <person name="Chen C."/>
            <person name="Bauer D."/>
            <person name="Andreopoulos W."/>
            <person name="Pangilinan J."/>
            <person name="LaButti K."/>
            <person name="Riley R."/>
            <person name="Lipzen A."/>
            <person name="Clum A."/>
            <person name="Drula E."/>
            <person name="Henrissat B."/>
            <person name="Kohler A."/>
            <person name="Grigoriev I.V."/>
            <person name="Martin F.M."/>
            <person name="Hacquard S."/>
        </authorList>
    </citation>
    <scope>NUCLEOTIDE SEQUENCE</scope>
    <source>
        <strain evidence="1">MPI-SDFR-AT-0073</strain>
    </source>
</reference>